<keyword evidence="3" id="KW-1185">Reference proteome</keyword>
<feature type="region of interest" description="Disordered" evidence="1">
    <location>
        <begin position="143"/>
        <end position="214"/>
    </location>
</feature>
<sequence length="360" mass="39797">MTTTHDHTNLFTTLPPYPNEIPFTDFDLDLDLSLNDVFAPGMLESQAQQQHWELNPDHLDMPGKCSSSGVFPVPNDFGFNYPVDLVELGGMGLGLFEGEGGKGVISSPPQDHTQDQNTTTTTTLNTLLRSTSYQATQRALYMTTPTTPTSPHQIYSPSSPSPTSPTSSHNPDTISNSDTDSISFGPRTPPPQTPIYNYNYNPESNSKKRKASTEIDLDSGIHHHTYNNSTIYSQSGGGELGVLTEEQLEHYHNHNQQIAFYPSHSSGNNPKRRRSSVQSQLQPQSRSRSRSQSPTQSRFQEQEQEEEQEQEQEIFTPLEMPDGSTRFTSNWLPVDPSGGFTICPDPLVGVMGEAFVSVGS</sequence>
<protein>
    <submittedName>
        <fullName evidence="2">Uncharacterized protein</fullName>
    </submittedName>
</protein>
<feature type="compositionally biased region" description="Polar residues" evidence="1">
    <location>
        <begin position="260"/>
        <end position="269"/>
    </location>
</feature>
<gene>
    <name evidence="2" type="ORF">BDV38DRAFT_285522</name>
</gene>
<reference evidence="2 3" key="1">
    <citation type="submission" date="2019-04" db="EMBL/GenBank/DDBJ databases">
        <title>Friends and foes A comparative genomics study of 23 Aspergillus species from section Flavi.</title>
        <authorList>
            <consortium name="DOE Joint Genome Institute"/>
            <person name="Kjaerbolling I."/>
            <person name="Vesth T."/>
            <person name="Frisvad J.C."/>
            <person name="Nybo J.L."/>
            <person name="Theobald S."/>
            <person name="Kildgaard S."/>
            <person name="Isbrandt T."/>
            <person name="Kuo A."/>
            <person name="Sato A."/>
            <person name="Lyhne E.K."/>
            <person name="Kogle M.E."/>
            <person name="Wiebenga A."/>
            <person name="Kun R.S."/>
            <person name="Lubbers R.J."/>
            <person name="Makela M.R."/>
            <person name="Barry K."/>
            <person name="Chovatia M."/>
            <person name="Clum A."/>
            <person name="Daum C."/>
            <person name="Haridas S."/>
            <person name="He G."/>
            <person name="LaButti K."/>
            <person name="Lipzen A."/>
            <person name="Mondo S."/>
            <person name="Riley R."/>
            <person name="Salamov A."/>
            <person name="Simmons B.A."/>
            <person name="Magnuson J.K."/>
            <person name="Henrissat B."/>
            <person name="Mortensen U.H."/>
            <person name="Larsen T.O."/>
            <person name="Devries R.P."/>
            <person name="Grigoriev I.V."/>
            <person name="Machida M."/>
            <person name="Baker S.E."/>
            <person name="Andersen M.R."/>
        </authorList>
    </citation>
    <scope>NUCLEOTIDE SEQUENCE [LARGE SCALE GENOMIC DNA]</scope>
    <source>
        <strain evidence="2 3">CBS 117625</strain>
    </source>
</reference>
<dbReference type="Proteomes" id="UP000325672">
    <property type="component" value="Unassembled WGS sequence"/>
</dbReference>
<organism evidence="2 3">
    <name type="scientific">Aspergillus pseudotamarii</name>
    <dbReference type="NCBI Taxonomy" id="132259"/>
    <lineage>
        <taxon>Eukaryota</taxon>
        <taxon>Fungi</taxon>
        <taxon>Dikarya</taxon>
        <taxon>Ascomycota</taxon>
        <taxon>Pezizomycotina</taxon>
        <taxon>Eurotiomycetes</taxon>
        <taxon>Eurotiomycetidae</taxon>
        <taxon>Eurotiales</taxon>
        <taxon>Aspergillaceae</taxon>
        <taxon>Aspergillus</taxon>
        <taxon>Aspergillus subgen. Circumdati</taxon>
    </lineage>
</organism>
<evidence type="ECO:0000313" key="2">
    <source>
        <dbReference type="EMBL" id="KAE8134746.1"/>
    </source>
</evidence>
<accession>A0A5N6SJ87</accession>
<name>A0A5N6SJ87_ASPPS</name>
<evidence type="ECO:0000256" key="1">
    <source>
        <dbReference type="SAM" id="MobiDB-lite"/>
    </source>
</evidence>
<proteinExistence type="predicted"/>
<evidence type="ECO:0000313" key="3">
    <source>
        <dbReference type="Proteomes" id="UP000325672"/>
    </source>
</evidence>
<feature type="region of interest" description="Disordered" evidence="1">
    <location>
        <begin position="100"/>
        <end position="120"/>
    </location>
</feature>
<dbReference type="EMBL" id="ML743600">
    <property type="protein sequence ID" value="KAE8134746.1"/>
    <property type="molecule type" value="Genomic_DNA"/>
</dbReference>
<feature type="region of interest" description="Disordered" evidence="1">
    <location>
        <begin position="260"/>
        <end position="312"/>
    </location>
</feature>
<dbReference type="GeneID" id="43644712"/>
<dbReference type="AlphaFoldDB" id="A0A5N6SJ87"/>
<dbReference type="OrthoDB" id="4509688at2759"/>
<feature type="compositionally biased region" description="Acidic residues" evidence="1">
    <location>
        <begin position="302"/>
        <end position="312"/>
    </location>
</feature>
<feature type="compositionally biased region" description="Polar residues" evidence="1">
    <location>
        <begin position="194"/>
        <end position="204"/>
    </location>
</feature>
<feature type="compositionally biased region" description="Polar residues" evidence="1">
    <location>
        <begin position="143"/>
        <end position="155"/>
    </location>
</feature>
<dbReference type="RefSeq" id="XP_031910809.1">
    <property type="nucleotide sequence ID" value="XM_032060502.1"/>
</dbReference>
<feature type="compositionally biased region" description="Low complexity" evidence="1">
    <location>
        <begin position="276"/>
        <end position="299"/>
    </location>
</feature>
<feature type="compositionally biased region" description="Low complexity" evidence="1">
    <location>
        <begin position="164"/>
        <end position="183"/>
    </location>
</feature>